<dbReference type="HAMAP" id="MF_00368">
    <property type="entry name" value="Ribosomal_bL12"/>
    <property type="match status" value="1"/>
</dbReference>
<dbReference type="Pfam" id="PF00542">
    <property type="entry name" value="Ribosomal_L12"/>
    <property type="match status" value="1"/>
</dbReference>
<dbReference type="NCBIfam" id="TIGR00855">
    <property type="entry name" value="L12"/>
    <property type="match status" value="1"/>
</dbReference>
<dbReference type="GO" id="GO:0003735">
    <property type="term" value="F:structural constituent of ribosome"/>
    <property type="evidence" value="ECO:0007669"/>
    <property type="project" value="InterPro"/>
</dbReference>
<dbReference type="Gene3D" id="3.30.1390.10">
    <property type="match status" value="1"/>
</dbReference>
<feature type="domain" description="Large ribosomal subunit protein bL12 oligomerization" evidence="6">
    <location>
        <begin position="4"/>
        <end position="45"/>
    </location>
</feature>
<dbReference type="AlphaFoldDB" id="A0A0D8PL48"/>
<dbReference type="GO" id="GO:0022625">
    <property type="term" value="C:cytosolic large ribosomal subunit"/>
    <property type="evidence" value="ECO:0007669"/>
    <property type="project" value="TreeGrafter"/>
</dbReference>
<dbReference type="Proteomes" id="UP000241954">
    <property type="component" value="Unassembled WGS sequence"/>
</dbReference>
<comment type="similarity">
    <text evidence="1 4">Belongs to the bacterial ribosomal protein bL12 family.</text>
</comment>
<accession>A0A0D8PL48</accession>
<dbReference type="GO" id="GO:0006412">
    <property type="term" value="P:translation"/>
    <property type="evidence" value="ECO:0007669"/>
    <property type="project" value="UniProtKB-UniRule"/>
</dbReference>
<dbReference type="SUPFAM" id="SSF54736">
    <property type="entry name" value="ClpS-like"/>
    <property type="match status" value="1"/>
</dbReference>
<dbReference type="FunFam" id="3.30.1390.10:FF:000001">
    <property type="entry name" value="50S ribosomal protein L7/L12"/>
    <property type="match status" value="1"/>
</dbReference>
<dbReference type="Proteomes" id="UP000241190">
    <property type="component" value="Unassembled WGS sequence"/>
</dbReference>
<evidence type="ECO:0000313" key="9">
    <source>
        <dbReference type="Proteomes" id="UP000241190"/>
    </source>
</evidence>
<dbReference type="OrthoDB" id="9811748at2"/>
<evidence type="ECO:0000259" key="5">
    <source>
        <dbReference type="Pfam" id="PF00542"/>
    </source>
</evidence>
<comment type="function">
    <text evidence="4">Forms part of the ribosomal stalk which helps the ribosome interact with GTP-bound translation factors. Is thus essential for accurate translation.</text>
</comment>
<dbReference type="Pfam" id="PF16320">
    <property type="entry name" value="Ribosomal_L12_N"/>
    <property type="match status" value="1"/>
</dbReference>
<dbReference type="EMBL" id="PYOP01000026">
    <property type="protein sequence ID" value="PSW93668.1"/>
    <property type="molecule type" value="Genomic_DNA"/>
</dbReference>
<dbReference type="InterPro" id="IPR036235">
    <property type="entry name" value="Ribosomal_bL12_oligo_N_sf"/>
</dbReference>
<evidence type="ECO:0000256" key="2">
    <source>
        <dbReference type="ARBA" id="ARBA00022980"/>
    </source>
</evidence>
<protein>
    <recommendedName>
        <fullName evidence="4">Large ribosomal subunit protein bL12</fullName>
    </recommendedName>
</protein>
<dbReference type="STRING" id="56192.UB38_14555"/>
<dbReference type="SUPFAM" id="SSF48300">
    <property type="entry name" value="Ribosomal protein L7/12, oligomerisation (N-terminal) domain"/>
    <property type="match status" value="1"/>
</dbReference>
<dbReference type="GeneID" id="93550163"/>
<dbReference type="InterPro" id="IPR000206">
    <property type="entry name" value="Ribosomal_bL12"/>
</dbReference>
<dbReference type="PANTHER" id="PTHR45987:SF4">
    <property type="entry name" value="LARGE RIBOSOMAL SUBUNIT PROTEIN BL12M"/>
    <property type="match status" value="1"/>
</dbReference>
<sequence>MSITNEQILDAVAEMSVMQVVELIEAMEEKFGVSAAAAVVSGGAAVEVEEQTEFDVILTAAGANKVQVIKAVRGATGLGLKEAKAVVDGAPAAVKEGVDKAEAEALKAQLEEVGASVEVK</sequence>
<evidence type="ECO:0000313" key="10">
    <source>
        <dbReference type="Proteomes" id="UP000241954"/>
    </source>
</evidence>
<dbReference type="GO" id="GO:0003729">
    <property type="term" value="F:mRNA binding"/>
    <property type="evidence" value="ECO:0007669"/>
    <property type="project" value="TreeGrafter"/>
</dbReference>
<dbReference type="PANTHER" id="PTHR45987">
    <property type="entry name" value="39S RIBOSOMAL PROTEIN L12"/>
    <property type="match status" value="1"/>
</dbReference>
<proteinExistence type="inferred from homology"/>
<dbReference type="CDD" id="cd00387">
    <property type="entry name" value="Ribosomal_L7_L12"/>
    <property type="match status" value="1"/>
</dbReference>
<dbReference type="RefSeq" id="WP_045038848.1">
    <property type="nucleotide sequence ID" value="NZ_JZSR01000065.1"/>
</dbReference>
<dbReference type="Gene3D" id="1.20.5.710">
    <property type="entry name" value="Single helix bin"/>
    <property type="match status" value="1"/>
</dbReference>
<evidence type="ECO:0000259" key="6">
    <source>
        <dbReference type="Pfam" id="PF16320"/>
    </source>
</evidence>
<reference evidence="7 10" key="1">
    <citation type="submission" date="2018-01" db="EMBL/GenBank/DDBJ databases">
        <title>Whole genome sequencing of Histamine producing bacteria.</title>
        <authorList>
            <person name="Butler K."/>
        </authorList>
    </citation>
    <scope>NUCLEOTIDE SEQUENCE [LARGE SCALE GENOMIC DNA]</scope>
    <source>
        <strain evidence="8 9">ATCC 51761</strain>
        <strain evidence="7 10">NCIMB 13481</strain>
    </source>
</reference>
<comment type="subunit">
    <text evidence="4">Homodimer. Part of the ribosomal stalk of the 50S ribosomal subunit. Forms a multimeric L10(L12)X complex, where L10 forms an elongated spine to which 2 to 4 L12 dimers bind in a sequential fashion. Binds GTP-bound translation factors.</text>
</comment>
<evidence type="ECO:0000256" key="1">
    <source>
        <dbReference type="ARBA" id="ARBA00007197"/>
    </source>
</evidence>
<keyword evidence="9" id="KW-1185">Reference proteome</keyword>
<organism evidence="7 10">
    <name type="scientific">Photobacterium iliopiscarium</name>
    <dbReference type="NCBI Taxonomy" id="56192"/>
    <lineage>
        <taxon>Bacteria</taxon>
        <taxon>Pseudomonadati</taxon>
        <taxon>Pseudomonadota</taxon>
        <taxon>Gammaproteobacteria</taxon>
        <taxon>Vibrionales</taxon>
        <taxon>Vibrionaceae</taxon>
        <taxon>Photobacterium</taxon>
    </lineage>
</organism>
<gene>
    <name evidence="4" type="primary">rplL</name>
    <name evidence="7" type="ORF">C9I88_15900</name>
    <name evidence="8" type="ORF">C9J52_14550</name>
</gene>
<evidence type="ECO:0000256" key="3">
    <source>
        <dbReference type="ARBA" id="ARBA00023274"/>
    </source>
</evidence>
<evidence type="ECO:0000313" key="8">
    <source>
        <dbReference type="EMBL" id="PSW93668.1"/>
    </source>
</evidence>
<dbReference type="FunFam" id="1.20.5.710:FF:000001">
    <property type="entry name" value="50S ribosomal protein L7/L12"/>
    <property type="match status" value="1"/>
</dbReference>
<keyword evidence="2 4" id="KW-0689">Ribosomal protein</keyword>
<dbReference type="InterPro" id="IPR014719">
    <property type="entry name" value="Ribosomal_bL12_C/ClpS-like"/>
</dbReference>
<keyword evidence="3 4" id="KW-0687">Ribonucleoprotein</keyword>
<name>A0A0D8PL48_9GAMM</name>
<dbReference type="InterPro" id="IPR013823">
    <property type="entry name" value="Ribosomal_bL12_C"/>
</dbReference>
<evidence type="ECO:0000256" key="4">
    <source>
        <dbReference type="HAMAP-Rule" id="MF_00368"/>
    </source>
</evidence>
<dbReference type="InterPro" id="IPR008932">
    <property type="entry name" value="Ribosomal_bL12_oligo"/>
</dbReference>
<dbReference type="EMBL" id="PYLW01000021">
    <property type="protein sequence ID" value="PSV93455.1"/>
    <property type="molecule type" value="Genomic_DNA"/>
</dbReference>
<evidence type="ECO:0000313" key="7">
    <source>
        <dbReference type="EMBL" id="PSV93455.1"/>
    </source>
</evidence>
<comment type="caution">
    <text evidence="7">The sequence shown here is derived from an EMBL/GenBank/DDBJ whole genome shotgun (WGS) entry which is preliminary data.</text>
</comment>
<feature type="domain" description="Large ribosomal subunit protein bL12 C-terminal" evidence="5">
    <location>
        <begin position="54"/>
        <end position="120"/>
    </location>
</feature>